<name>A0A178Z7D3_9EURO</name>
<keyword evidence="2" id="KW-1185">Reference proteome</keyword>
<protein>
    <submittedName>
        <fullName evidence="1">Uncharacterized protein</fullName>
    </submittedName>
</protein>
<proteinExistence type="predicted"/>
<dbReference type="EMBL" id="LVYI01000010">
    <property type="protein sequence ID" value="OAP55690.1"/>
    <property type="molecule type" value="Genomic_DNA"/>
</dbReference>
<comment type="caution">
    <text evidence="1">The sequence shown here is derived from an EMBL/GenBank/DDBJ whole genome shotgun (WGS) entry which is preliminary data.</text>
</comment>
<dbReference type="Proteomes" id="UP000078343">
    <property type="component" value="Unassembled WGS sequence"/>
</dbReference>
<dbReference type="AlphaFoldDB" id="A0A178Z7D3"/>
<gene>
    <name evidence="1" type="ORF">AYL99_09842</name>
</gene>
<organism evidence="1 2">
    <name type="scientific">Fonsecaea erecta</name>
    <dbReference type="NCBI Taxonomy" id="1367422"/>
    <lineage>
        <taxon>Eukaryota</taxon>
        <taxon>Fungi</taxon>
        <taxon>Dikarya</taxon>
        <taxon>Ascomycota</taxon>
        <taxon>Pezizomycotina</taxon>
        <taxon>Eurotiomycetes</taxon>
        <taxon>Chaetothyriomycetidae</taxon>
        <taxon>Chaetothyriales</taxon>
        <taxon>Herpotrichiellaceae</taxon>
        <taxon>Fonsecaea</taxon>
    </lineage>
</organism>
<sequence>MTTLGTVSVDSLTAEYRAHTLVLTADGKVTGDVSHPRFYSLRSSGLVFELEAWYGPPIPHPTTRPYHVTASFNVQVPGDFVTIITANYPKGKQVPIVCEGQDDNGGQGTSPASPAVTALGPVSVGPIKNINAILNKPFQVPAHAIVPRLGEVSIKFPADFLTLTDARIEDTNIVWFFDPVKLGSTQVRVTTEFGIEPLQTTQIYDVHVYPPVQDGKAAPAAAVTTSNVK</sequence>
<dbReference type="RefSeq" id="XP_018689057.1">
    <property type="nucleotide sequence ID" value="XM_018841348.1"/>
</dbReference>
<evidence type="ECO:0000313" key="1">
    <source>
        <dbReference type="EMBL" id="OAP55690.1"/>
    </source>
</evidence>
<evidence type="ECO:0000313" key="2">
    <source>
        <dbReference type="Proteomes" id="UP000078343"/>
    </source>
</evidence>
<accession>A0A178Z7D3</accession>
<dbReference type="GeneID" id="30014010"/>
<reference evidence="1 2" key="1">
    <citation type="submission" date="2016-04" db="EMBL/GenBank/DDBJ databases">
        <title>Draft genome of Fonsecaea erecta CBS 125763.</title>
        <authorList>
            <person name="Weiss V.A."/>
            <person name="Vicente V.A."/>
            <person name="Raittz R.T."/>
            <person name="Moreno L.F."/>
            <person name="De Souza E.M."/>
            <person name="Pedrosa F.O."/>
            <person name="Steffens M.B."/>
            <person name="Faoro H."/>
            <person name="Tadra-Sfeir M.Z."/>
            <person name="Najafzadeh M.J."/>
            <person name="Felipe M.S."/>
            <person name="Teixeira M."/>
            <person name="Sun J."/>
            <person name="Xi L."/>
            <person name="Gomes R."/>
            <person name="De Azevedo C.M."/>
            <person name="Salgado C.G."/>
            <person name="Da Silva M.B."/>
            <person name="Nascimento M.F."/>
            <person name="Queiroz-Telles F."/>
            <person name="Attili D.S."/>
            <person name="Gorbushina A."/>
        </authorList>
    </citation>
    <scope>NUCLEOTIDE SEQUENCE [LARGE SCALE GENOMIC DNA]</scope>
    <source>
        <strain evidence="1 2">CBS 125763</strain>
    </source>
</reference>
<dbReference type="OrthoDB" id="5402897at2759"/>